<evidence type="ECO:0000259" key="8">
    <source>
        <dbReference type="Pfam" id="PF09759"/>
    </source>
</evidence>
<dbReference type="GO" id="GO:0051301">
    <property type="term" value="P:cell division"/>
    <property type="evidence" value="ECO:0007669"/>
    <property type="project" value="UniProtKB-KW"/>
</dbReference>
<dbReference type="Proteomes" id="UP000504638">
    <property type="component" value="Unplaced"/>
</dbReference>
<feature type="compositionally biased region" description="Low complexity" evidence="7">
    <location>
        <begin position="929"/>
        <end position="959"/>
    </location>
</feature>
<dbReference type="Gene3D" id="1.25.10.10">
    <property type="entry name" value="Leucine-rich Repeat Variant"/>
    <property type="match status" value="1"/>
</dbReference>
<feature type="compositionally biased region" description="Polar residues" evidence="7">
    <location>
        <begin position="960"/>
        <end position="970"/>
    </location>
</feature>
<name>A0A6G1FU66_9PEZI</name>
<dbReference type="InterPro" id="IPR051374">
    <property type="entry name" value="Ataxin-10/CTR86_families"/>
</dbReference>
<accession>A0A6G1FU66</accession>
<dbReference type="PANTHER" id="PTHR13255:SF0">
    <property type="entry name" value="ATAXIN-10"/>
    <property type="match status" value="1"/>
</dbReference>
<proteinExistence type="inferred from homology"/>
<dbReference type="PANTHER" id="PTHR13255">
    <property type="entry name" value="ATAXIN-10"/>
    <property type="match status" value="1"/>
</dbReference>
<dbReference type="GeneID" id="54422091"/>
<feature type="compositionally biased region" description="Acidic residues" evidence="7">
    <location>
        <begin position="486"/>
        <end position="500"/>
    </location>
</feature>
<evidence type="ECO:0000256" key="1">
    <source>
        <dbReference type="ARBA" id="ARBA00008384"/>
    </source>
</evidence>
<feature type="domain" description="Ataxin-10" evidence="8">
    <location>
        <begin position="827"/>
        <end position="914"/>
    </location>
</feature>
<dbReference type="Pfam" id="PF09759">
    <property type="entry name" value="Atx10homo_assoc"/>
    <property type="match status" value="1"/>
</dbReference>
<dbReference type="InterPro" id="IPR019156">
    <property type="entry name" value="Ataxin-10_domain"/>
</dbReference>
<protein>
    <recommendedName>
        <fullName evidence="5">Ataxin-10 homolog</fullName>
    </recommendedName>
    <alternativeName>
        <fullName evidence="6">Copper transport protein 86</fullName>
    </alternativeName>
</protein>
<gene>
    <name evidence="9 11" type="ORF">P152DRAFT_476589</name>
</gene>
<keyword evidence="10" id="KW-1185">Reference proteome</keyword>
<feature type="compositionally biased region" description="Basic and acidic residues" evidence="7">
    <location>
        <begin position="450"/>
        <end position="460"/>
    </location>
</feature>
<reference evidence="11" key="2">
    <citation type="submission" date="2020-04" db="EMBL/GenBank/DDBJ databases">
        <authorList>
            <consortium name="NCBI Genome Project"/>
        </authorList>
    </citation>
    <scope>NUCLEOTIDE SEQUENCE</scope>
    <source>
        <strain evidence="11">CBS 781.70</strain>
    </source>
</reference>
<keyword evidence="2" id="KW-0132">Cell division</keyword>
<dbReference type="AlphaFoldDB" id="A0A6G1FU66"/>
<keyword evidence="3" id="KW-0131">Cell cycle</keyword>
<dbReference type="EMBL" id="ML975174">
    <property type="protein sequence ID" value="KAF1809232.1"/>
    <property type="molecule type" value="Genomic_DNA"/>
</dbReference>
<dbReference type="OrthoDB" id="379794at2759"/>
<evidence type="ECO:0000256" key="5">
    <source>
        <dbReference type="ARBA" id="ARBA00044801"/>
    </source>
</evidence>
<dbReference type="InterPro" id="IPR016024">
    <property type="entry name" value="ARM-type_fold"/>
</dbReference>
<evidence type="ECO:0000256" key="6">
    <source>
        <dbReference type="ARBA" id="ARBA00044805"/>
    </source>
</evidence>
<feature type="region of interest" description="Disordered" evidence="7">
    <location>
        <begin position="440"/>
        <end position="506"/>
    </location>
</feature>
<evidence type="ECO:0000256" key="7">
    <source>
        <dbReference type="SAM" id="MobiDB-lite"/>
    </source>
</evidence>
<dbReference type="SUPFAM" id="SSF48371">
    <property type="entry name" value="ARM repeat"/>
    <property type="match status" value="1"/>
</dbReference>
<evidence type="ECO:0000256" key="2">
    <source>
        <dbReference type="ARBA" id="ARBA00022618"/>
    </source>
</evidence>
<evidence type="ECO:0000313" key="10">
    <source>
        <dbReference type="Proteomes" id="UP000504638"/>
    </source>
</evidence>
<dbReference type="RefSeq" id="XP_033530863.1">
    <property type="nucleotide sequence ID" value="XM_033681521.1"/>
</dbReference>
<dbReference type="InterPro" id="IPR011989">
    <property type="entry name" value="ARM-like"/>
</dbReference>
<evidence type="ECO:0000313" key="11">
    <source>
        <dbReference type="RefSeq" id="XP_033530863.1"/>
    </source>
</evidence>
<feature type="region of interest" description="Disordered" evidence="7">
    <location>
        <begin position="916"/>
        <end position="985"/>
    </location>
</feature>
<evidence type="ECO:0000313" key="9">
    <source>
        <dbReference type="EMBL" id="KAF1809232.1"/>
    </source>
</evidence>
<dbReference type="GO" id="GO:0005829">
    <property type="term" value="C:cytosol"/>
    <property type="evidence" value="ECO:0007669"/>
    <property type="project" value="TreeGrafter"/>
</dbReference>
<evidence type="ECO:0000256" key="4">
    <source>
        <dbReference type="ARBA" id="ARBA00044746"/>
    </source>
</evidence>
<reference evidence="9 11" key="1">
    <citation type="submission" date="2020-01" db="EMBL/GenBank/DDBJ databases">
        <authorList>
            <consortium name="DOE Joint Genome Institute"/>
            <person name="Haridas S."/>
            <person name="Albert R."/>
            <person name="Binder M."/>
            <person name="Bloem J."/>
            <person name="Labutti K."/>
            <person name="Salamov A."/>
            <person name="Andreopoulos B."/>
            <person name="Baker S.E."/>
            <person name="Barry K."/>
            <person name="Bills G."/>
            <person name="Bluhm B.H."/>
            <person name="Cannon C."/>
            <person name="Castanera R."/>
            <person name="Culley D.E."/>
            <person name="Daum C."/>
            <person name="Ezra D."/>
            <person name="Gonzalez J.B."/>
            <person name="Henrissat B."/>
            <person name="Kuo A."/>
            <person name="Liang C."/>
            <person name="Lipzen A."/>
            <person name="Lutzoni F."/>
            <person name="Magnuson J."/>
            <person name="Mondo S."/>
            <person name="Nolan M."/>
            <person name="Ohm R."/>
            <person name="Pangilinan J."/>
            <person name="Park H.-J."/>
            <person name="Ramirez L."/>
            <person name="Alfaro M."/>
            <person name="Sun H."/>
            <person name="Tritt A."/>
            <person name="Yoshinaga Y."/>
            <person name="Zwiers L.-H."/>
            <person name="Turgeon B.G."/>
            <person name="Goodwin S.B."/>
            <person name="Spatafora J.W."/>
            <person name="Crous P.W."/>
            <person name="Grigoriev I.V."/>
        </authorList>
    </citation>
    <scope>NUCLEOTIDE SEQUENCE</scope>
    <source>
        <strain evidence="9 11">CBS 781.70</strain>
    </source>
</reference>
<comment type="function">
    <text evidence="4">May play a role in the regulation of cytokinesis.</text>
</comment>
<comment type="similarity">
    <text evidence="1">Belongs to the ataxin-10 family.</text>
</comment>
<sequence>MEESAEAIDGPNPHATLFRLALQALVVYFKSDGIYICDKFWSTWDNKTIQTTLTKTVKNPDLRKELGLSRLVWESLAEALDAAVPTLRHRCFSIDKADSDTESPSSQTIVANAKLLVKDIRILINLVSIARNILACGAAAQNLAAEALVDQAVLKVISVDVSVTTQGFEGKTGSQDEQEFQKVVDEYKELLYTCLQFLNNLMIQNEQRKLMLWLDLFDMSFDRGLSDEDRLTREKLLRINPPSIPRHIPPEPVKLTSSSPWDSRNGSAFVVFLATNTPKIRERLIDEGKPAGPREITEMCMSEWRALSEIEMLSWCTTYHTVLVNYIVCEKPKPSKDGTVIRESRTLSDLLYLAEKCDDGRVLEMQLPGDMDSNTAAEPRQEKFVGGYEGLSRAWFGEMVRNSWGSKPMHQTAPTEGDCRTGYDAREGAEMLRRGKADLMSRLNPQSEEGVLHDDRHLQTETEEDEQSVSSPVADYDSSSIKAVVSDDDSDGDRSDDDDYPISGEEGRGLLTGVPLVLDPAEITVLPMIVLNGIVPPKRNEGCPDCANEELWDELIENLYTVRCNIFLGQPNGRNLMRELLIFVAAWDCREEDLYYKFMVRIVEAILKRGLLVYAYQTLKEKKDLISPAQAVIMKLLTTVFRSRQLTEEAAAEGNVEMPKQPSVYPSQVDVFVVGRMMEEFRSEIIPQVCSLIFLQGQIKAGLASPDEFPMNQWDMERMYEGLYQFMEFFAILTEHKFWQKMMADWELVSEFITLLKELDRAIPLGKYRPAPKDSRPDTDSGAQAVAVERPYDVSQEAGPGEQPPVDPNYAPVTPTEPADFEWKNLKKLAVLVLSSLVYKCRPVQDQIREFDGIEPILSCCRPDEHNPYIREHAVVCLRFLMEQNPRNLEVVHRLQAQNIPTEILEKHGWEKYQDGNTTTLRKKPGAKPQGQPSGSQTQTQPGASQGPARASPPTASASDHGQSATQSGSTQGGAPRTNTKPKGK</sequence>
<evidence type="ECO:0000256" key="3">
    <source>
        <dbReference type="ARBA" id="ARBA00023306"/>
    </source>
</evidence>
<organism evidence="9">
    <name type="scientific">Eremomyces bilateralis CBS 781.70</name>
    <dbReference type="NCBI Taxonomy" id="1392243"/>
    <lineage>
        <taxon>Eukaryota</taxon>
        <taxon>Fungi</taxon>
        <taxon>Dikarya</taxon>
        <taxon>Ascomycota</taxon>
        <taxon>Pezizomycotina</taxon>
        <taxon>Dothideomycetes</taxon>
        <taxon>Dothideomycetes incertae sedis</taxon>
        <taxon>Eremomycetales</taxon>
        <taxon>Eremomycetaceae</taxon>
        <taxon>Eremomyces</taxon>
    </lineage>
</organism>
<reference evidence="11" key="3">
    <citation type="submission" date="2025-04" db="UniProtKB">
        <authorList>
            <consortium name="RefSeq"/>
        </authorList>
    </citation>
    <scope>IDENTIFICATION</scope>
    <source>
        <strain evidence="11">CBS 781.70</strain>
    </source>
</reference>